<proteinExistence type="predicted"/>
<dbReference type="InterPro" id="IPR010770">
    <property type="entry name" value="Ecd"/>
</dbReference>
<dbReference type="PANTHER" id="PTHR13060:SF0">
    <property type="entry name" value="PROTEIN ECDYSONELESS HOMOLOG"/>
    <property type="match status" value="1"/>
</dbReference>
<reference evidence="2" key="1">
    <citation type="submission" date="2025-08" db="UniProtKB">
        <authorList>
            <consortium name="RefSeq"/>
        </authorList>
    </citation>
    <scope>IDENTIFICATION</scope>
    <source>
        <tissue evidence="2">Muscle</tissue>
    </source>
</reference>
<gene>
    <name evidence="2" type="primary">LOC106467404</name>
</gene>
<dbReference type="Proteomes" id="UP000694941">
    <property type="component" value="Unplaced"/>
</dbReference>
<evidence type="ECO:0000313" key="2">
    <source>
        <dbReference type="RefSeq" id="XP_022251288.1"/>
    </source>
</evidence>
<dbReference type="RefSeq" id="XP_022251288.1">
    <property type="nucleotide sequence ID" value="XM_022395580.1"/>
</dbReference>
<keyword evidence="1" id="KW-1185">Reference proteome</keyword>
<dbReference type="Pfam" id="PF07093">
    <property type="entry name" value="SGT1"/>
    <property type="match status" value="1"/>
</dbReference>
<sequence length="422" mass="48141">MAVSVRDVKEDTVKYFLYPLLGDLRKEKNLDFCLKDLADKYTYSLGHYLASYIWQVEQFNLNHFVGSCPNDKNKGFLPHLGGTTYFGDNVEDEWFIVFLLLELSKKNPDLVIKVEDSDGEFLLIETAEYLPKWVNPETSENRVFLYQGQLHLIPIARTPAEVTSLPSGTPALEDAIMAVREYSTITVANQDIQNALKKRISGYPAKIQEFQHRAHCYVPAGVATILKHEPQLVSDAVHAFYHRDPLDLKILFTRCLYAQLLQQKYQPDRLVGWNLPPQNSPQFKAHDLGMKLACGFEILVAGAKKTLDEPGSQLETVDFSNDPRWSKFIQNLKKNGYFRGELEGSRLYKQLLQQAQAFYSSTLGNSEDMCSSTSGKILQLLNQLDIDLDKLKEEEGQLNPPDGNYKAFVYAKRDKRLCLQQL</sequence>
<protein>
    <submittedName>
        <fullName evidence="2">Protein ecdysoneless homolog</fullName>
    </submittedName>
</protein>
<organism evidence="1 2">
    <name type="scientific">Limulus polyphemus</name>
    <name type="common">Atlantic horseshoe crab</name>
    <dbReference type="NCBI Taxonomy" id="6850"/>
    <lineage>
        <taxon>Eukaryota</taxon>
        <taxon>Metazoa</taxon>
        <taxon>Ecdysozoa</taxon>
        <taxon>Arthropoda</taxon>
        <taxon>Chelicerata</taxon>
        <taxon>Merostomata</taxon>
        <taxon>Xiphosura</taxon>
        <taxon>Limulidae</taxon>
        <taxon>Limulus</taxon>
    </lineage>
</organism>
<dbReference type="GeneID" id="106467404"/>
<name>A0ABM1T5Y2_LIMPO</name>
<evidence type="ECO:0000313" key="1">
    <source>
        <dbReference type="Proteomes" id="UP000694941"/>
    </source>
</evidence>
<dbReference type="PANTHER" id="PTHR13060">
    <property type="entry name" value="SGT1 PROTEIN HSGT1 SUPPRESSOR OF GCR2"/>
    <property type="match status" value="1"/>
</dbReference>
<accession>A0ABM1T5Y2</accession>